<evidence type="ECO:0000256" key="1">
    <source>
        <dbReference type="SAM" id="SignalP"/>
    </source>
</evidence>
<keyword evidence="1" id="KW-0732">Signal</keyword>
<dbReference type="RefSeq" id="WP_275088892.1">
    <property type="nucleotide sequence ID" value="NZ_CP119078.1"/>
</dbReference>
<keyword evidence="4" id="KW-1185">Reference proteome</keyword>
<dbReference type="PROSITE" id="PS50914">
    <property type="entry name" value="BON"/>
    <property type="match status" value="2"/>
</dbReference>
<dbReference type="Gene3D" id="3.30.1340.30">
    <property type="match status" value="1"/>
</dbReference>
<dbReference type="EMBL" id="CP119078">
    <property type="protein sequence ID" value="WED43078.1"/>
    <property type="molecule type" value="Genomic_DNA"/>
</dbReference>
<feature type="domain" description="BON" evidence="2">
    <location>
        <begin position="42"/>
        <end position="114"/>
    </location>
</feature>
<dbReference type="PANTHER" id="PTHR34606">
    <property type="entry name" value="BON DOMAIN-CONTAINING PROTEIN"/>
    <property type="match status" value="1"/>
</dbReference>
<feature type="chain" id="PRO_5045072298" evidence="1">
    <location>
        <begin position="25"/>
        <end position="199"/>
    </location>
</feature>
<dbReference type="Pfam" id="PF04972">
    <property type="entry name" value="BON"/>
    <property type="match status" value="2"/>
</dbReference>
<protein>
    <submittedName>
        <fullName evidence="3">BON domain-containing protein</fullName>
    </submittedName>
</protein>
<accession>A0ABY8ARC0</accession>
<name>A0ABY8ARC0_9GAMM</name>
<dbReference type="InterPro" id="IPR051686">
    <property type="entry name" value="Lipoprotein_DolP"/>
</dbReference>
<evidence type="ECO:0000259" key="2">
    <source>
        <dbReference type="PROSITE" id="PS50914"/>
    </source>
</evidence>
<evidence type="ECO:0000313" key="3">
    <source>
        <dbReference type="EMBL" id="WED43078.1"/>
    </source>
</evidence>
<dbReference type="Proteomes" id="UP001222087">
    <property type="component" value="Chromosome"/>
</dbReference>
<reference evidence="3 4" key="1">
    <citation type="submission" date="2023-02" db="EMBL/GenBank/DDBJ databases">
        <title>Genome Sequence of L. cardiaca H63T.</title>
        <authorList>
            <person name="Lopez A.E."/>
            <person name="Cianciotto N.P."/>
        </authorList>
    </citation>
    <scope>NUCLEOTIDE SEQUENCE [LARGE SCALE GENOMIC DNA]</scope>
    <source>
        <strain evidence="3 4">H63</strain>
    </source>
</reference>
<dbReference type="PANTHER" id="PTHR34606:SF15">
    <property type="entry name" value="BON DOMAIN-CONTAINING PROTEIN"/>
    <property type="match status" value="1"/>
</dbReference>
<feature type="signal peptide" evidence="1">
    <location>
        <begin position="1"/>
        <end position="24"/>
    </location>
</feature>
<gene>
    <name evidence="3" type="ORF">PXX05_14445</name>
</gene>
<organism evidence="3 4">
    <name type="scientific">Legionella cardiaca</name>
    <dbReference type="NCBI Taxonomy" id="1071983"/>
    <lineage>
        <taxon>Bacteria</taxon>
        <taxon>Pseudomonadati</taxon>
        <taxon>Pseudomonadota</taxon>
        <taxon>Gammaproteobacteria</taxon>
        <taxon>Legionellales</taxon>
        <taxon>Legionellaceae</taxon>
        <taxon>Legionella</taxon>
    </lineage>
</organism>
<evidence type="ECO:0000313" key="4">
    <source>
        <dbReference type="Proteomes" id="UP001222087"/>
    </source>
</evidence>
<feature type="domain" description="BON" evidence="2">
    <location>
        <begin position="120"/>
        <end position="192"/>
    </location>
</feature>
<sequence>MDRLFRLKAATILLSSSLAFGAFANVNSITATPSTDPAQAIDPDSIQVSDQSLLSSVRTALSAYKNKVYISVDNGIIYLAGQLDSDTDYERVINLTQATPGVGEVNVDKLAVKDSQQPLKDSFLTAKIKAALMQADLMGKDLPSWSISVETKDGQVFLSGQVASNKEKQAIMEVVKSVKGVNKISDKIDVSANPAEANS</sequence>
<proteinExistence type="predicted"/>
<dbReference type="InterPro" id="IPR007055">
    <property type="entry name" value="BON_dom"/>
</dbReference>